<reference evidence="2" key="1">
    <citation type="submission" date="2014-09" db="EMBL/GenBank/DDBJ databases">
        <title>Genome sequence of the luminous mushroom Mycena chlorophos for searching fungal bioluminescence genes.</title>
        <authorList>
            <person name="Tanaka Y."/>
            <person name="Kasuga D."/>
            <person name="Oba Y."/>
            <person name="Hase S."/>
            <person name="Sato K."/>
            <person name="Oba Y."/>
            <person name="Sakakibara Y."/>
        </authorList>
    </citation>
    <scope>NUCLEOTIDE SEQUENCE</scope>
</reference>
<accession>A0ABQ0L2R7</accession>
<gene>
    <name evidence="2" type="ORF">MCHLO_02785</name>
</gene>
<keyword evidence="3" id="KW-1185">Reference proteome</keyword>
<dbReference type="EMBL" id="DF840920">
    <property type="protein sequence ID" value="GAT45195.1"/>
    <property type="molecule type" value="Genomic_DNA"/>
</dbReference>
<name>A0ABQ0L2R7_MYCCL</name>
<evidence type="ECO:0000313" key="3">
    <source>
        <dbReference type="Proteomes" id="UP000815677"/>
    </source>
</evidence>
<evidence type="ECO:0000313" key="2">
    <source>
        <dbReference type="EMBL" id="GAT45195.1"/>
    </source>
</evidence>
<sequence length="259" mass="28540">MMCYADPVSTPYDANSRPAVPSTLADTEHLSVSPDDASASRTRPEIWHQSHVTRPWSFDWTQFENLGPYGSETTHPAATPLGLPLCERPPEMLPPLSKEDALKRFARFGREMSSRACSWPRSSGAPTFACRRARSIRHEHHLPHGHPPPDDTSESAIHHIHPFCFRSAEHHRPALTATRFVSFKAGGRGKRRKLTETHPASRTSDSVAGISSLRAVADTTAAPDTQVAGTDPSSPSAVCIQQLHPLPQQPFIAWLRSRA</sequence>
<dbReference type="Proteomes" id="UP000815677">
    <property type="component" value="Unassembled WGS sequence"/>
</dbReference>
<proteinExistence type="predicted"/>
<feature type="region of interest" description="Disordered" evidence="1">
    <location>
        <begin position="1"/>
        <end position="43"/>
    </location>
</feature>
<protein>
    <submittedName>
        <fullName evidence="2">Uncharacterized protein</fullName>
    </submittedName>
</protein>
<organism evidence="2 3">
    <name type="scientific">Mycena chlorophos</name>
    <name type="common">Agaric fungus</name>
    <name type="synonym">Agaricus chlorophos</name>
    <dbReference type="NCBI Taxonomy" id="658473"/>
    <lineage>
        <taxon>Eukaryota</taxon>
        <taxon>Fungi</taxon>
        <taxon>Dikarya</taxon>
        <taxon>Basidiomycota</taxon>
        <taxon>Agaricomycotina</taxon>
        <taxon>Agaricomycetes</taxon>
        <taxon>Agaricomycetidae</taxon>
        <taxon>Agaricales</taxon>
        <taxon>Marasmiineae</taxon>
        <taxon>Mycenaceae</taxon>
        <taxon>Mycena</taxon>
    </lineage>
</organism>
<feature type="region of interest" description="Disordered" evidence="1">
    <location>
        <begin position="186"/>
        <end position="206"/>
    </location>
</feature>
<evidence type="ECO:0000256" key="1">
    <source>
        <dbReference type="SAM" id="MobiDB-lite"/>
    </source>
</evidence>